<reference evidence="1 2" key="1">
    <citation type="journal article" date="2010" name="Science">
        <title>Genomic comparison of the ants Camponotus floridanus and Harpegnathos saltator.</title>
        <authorList>
            <person name="Bonasio R."/>
            <person name="Zhang G."/>
            <person name="Ye C."/>
            <person name="Mutti N.S."/>
            <person name="Fang X."/>
            <person name="Qin N."/>
            <person name="Donahue G."/>
            <person name="Yang P."/>
            <person name="Li Q."/>
            <person name="Li C."/>
            <person name="Zhang P."/>
            <person name="Huang Z."/>
            <person name="Berger S.L."/>
            <person name="Reinberg D."/>
            <person name="Wang J."/>
            <person name="Liebig J."/>
        </authorList>
    </citation>
    <scope>NUCLEOTIDE SEQUENCE [LARGE SCALE GENOMIC DNA]</scope>
    <source>
        <strain evidence="1 2">R22 G/1</strain>
    </source>
</reference>
<evidence type="ECO:0000313" key="2">
    <source>
        <dbReference type="Proteomes" id="UP000008237"/>
    </source>
</evidence>
<accession>E2B388</accession>
<dbReference type="InParanoid" id="E2B388"/>
<dbReference type="Proteomes" id="UP000008237">
    <property type="component" value="Unassembled WGS sequence"/>
</dbReference>
<protein>
    <submittedName>
        <fullName evidence="1">Uncharacterized protein</fullName>
    </submittedName>
</protein>
<sequence>MPCLRWSGLTEPGLQSGRMTECDREIVANICPLPRRYQLSHYIVKMYAAGVDVNAKQVNYYMPAQHEDEAPPSKKIVPRPPAMHILGRRYALTATAYKYLNIGISVGAEPVIDIVIDDNRNKQLLLPIKTWNALMGQRADIQRFLQANFYKSSSPPMRIEELTITSCKMYNSQIVKLTF</sequence>
<evidence type="ECO:0000313" key="1">
    <source>
        <dbReference type="EMBL" id="EFN89842.1"/>
    </source>
</evidence>
<name>E2B388_HARSA</name>
<proteinExistence type="predicted"/>
<keyword evidence="2" id="KW-1185">Reference proteome</keyword>
<gene>
    <name evidence="1" type="ORF">EAI_02607</name>
</gene>
<dbReference type="OrthoDB" id="7552645at2759"/>
<dbReference type="AlphaFoldDB" id="E2B388"/>
<dbReference type="EMBL" id="GL445311">
    <property type="protein sequence ID" value="EFN89842.1"/>
    <property type="molecule type" value="Genomic_DNA"/>
</dbReference>
<organism evidence="2">
    <name type="scientific">Harpegnathos saltator</name>
    <name type="common">Jerdon's jumping ant</name>
    <dbReference type="NCBI Taxonomy" id="610380"/>
    <lineage>
        <taxon>Eukaryota</taxon>
        <taxon>Metazoa</taxon>
        <taxon>Ecdysozoa</taxon>
        <taxon>Arthropoda</taxon>
        <taxon>Hexapoda</taxon>
        <taxon>Insecta</taxon>
        <taxon>Pterygota</taxon>
        <taxon>Neoptera</taxon>
        <taxon>Endopterygota</taxon>
        <taxon>Hymenoptera</taxon>
        <taxon>Apocrita</taxon>
        <taxon>Aculeata</taxon>
        <taxon>Formicoidea</taxon>
        <taxon>Formicidae</taxon>
        <taxon>Ponerinae</taxon>
        <taxon>Ponerini</taxon>
        <taxon>Harpegnathos</taxon>
    </lineage>
</organism>